<evidence type="ECO:0000313" key="1">
    <source>
        <dbReference type="EMBL" id="JAH06475.1"/>
    </source>
</evidence>
<dbReference type="EMBL" id="GBXM01102102">
    <property type="protein sequence ID" value="JAH06475.1"/>
    <property type="molecule type" value="Transcribed_RNA"/>
</dbReference>
<sequence length="29" mass="3238">MPISHSCLCCWSPHSLQGAPRHSRPFSQS</sequence>
<reference evidence="1" key="2">
    <citation type="journal article" date="2015" name="Fish Shellfish Immunol.">
        <title>Early steps in the European eel (Anguilla anguilla)-Vibrio vulnificus interaction in the gills: Role of the RtxA13 toxin.</title>
        <authorList>
            <person name="Callol A."/>
            <person name="Pajuelo D."/>
            <person name="Ebbesson L."/>
            <person name="Teles M."/>
            <person name="MacKenzie S."/>
            <person name="Amaro C."/>
        </authorList>
    </citation>
    <scope>NUCLEOTIDE SEQUENCE</scope>
</reference>
<accession>A0A0E9PQX1</accession>
<protein>
    <submittedName>
        <fullName evidence="1">Uncharacterized protein</fullName>
    </submittedName>
</protein>
<name>A0A0E9PQX1_ANGAN</name>
<dbReference type="AlphaFoldDB" id="A0A0E9PQX1"/>
<organism evidence="1">
    <name type="scientific">Anguilla anguilla</name>
    <name type="common">European freshwater eel</name>
    <name type="synonym">Muraena anguilla</name>
    <dbReference type="NCBI Taxonomy" id="7936"/>
    <lineage>
        <taxon>Eukaryota</taxon>
        <taxon>Metazoa</taxon>
        <taxon>Chordata</taxon>
        <taxon>Craniata</taxon>
        <taxon>Vertebrata</taxon>
        <taxon>Euteleostomi</taxon>
        <taxon>Actinopterygii</taxon>
        <taxon>Neopterygii</taxon>
        <taxon>Teleostei</taxon>
        <taxon>Anguilliformes</taxon>
        <taxon>Anguillidae</taxon>
        <taxon>Anguilla</taxon>
    </lineage>
</organism>
<proteinExistence type="predicted"/>
<reference evidence="1" key="1">
    <citation type="submission" date="2014-11" db="EMBL/GenBank/DDBJ databases">
        <authorList>
            <person name="Amaro Gonzalez C."/>
        </authorList>
    </citation>
    <scope>NUCLEOTIDE SEQUENCE</scope>
</reference>